<protein>
    <submittedName>
        <fullName evidence="7">Magnesium transport protein CorA, transmembrane region</fullName>
    </submittedName>
</protein>
<dbReference type="InterPro" id="IPR045863">
    <property type="entry name" value="CorA_TM1_TM2"/>
</dbReference>
<evidence type="ECO:0000256" key="2">
    <source>
        <dbReference type="ARBA" id="ARBA00022692"/>
    </source>
</evidence>
<evidence type="ECO:0000256" key="1">
    <source>
        <dbReference type="ARBA" id="ARBA00004141"/>
    </source>
</evidence>
<feature type="compositionally biased region" description="Polar residues" evidence="5">
    <location>
        <begin position="41"/>
        <end position="54"/>
    </location>
</feature>
<comment type="subcellular location">
    <subcellularLocation>
        <location evidence="1">Membrane</location>
        <topology evidence="1">Multi-pass membrane protein</topology>
    </subcellularLocation>
</comment>
<dbReference type="Gene3D" id="1.20.58.340">
    <property type="entry name" value="Magnesium transport protein CorA, transmembrane region"/>
    <property type="match status" value="1"/>
</dbReference>
<dbReference type="Pfam" id="PF01544">
    <property type="entry name" value="CorA"/>
    <property type="match status" value="1"/>
</dbReference>
<proteinExistence type="predicted"/>
<evidence type="ECO:0000256" key="3">
    <source>
        <dbReference type="ARBA" id="ARBA00022989"/>
    </source>
</evidence>
<evidence type="ECO:0000313" key="7">
    <source>
        <dbReference type="EMBL" id="EPE31466.1"/>
    </source>
</evidence>
<dbReference type="Proteomes" id="UP000016922">
    <property type="component" value="Unassembled WGS sequence"/>
</dbReference>
<reference evidence="7 8" key="1">
    <citation type="journal article" date="2013" name="BMC Genomics">
        <title>Genomics-driven discovery of the pneumocandin biosynthetic gene cluster in the fungus Glarea lozoyensis.</title>
        <authorList>
            <person name="Chen L."/>
            <person name="Yue Q."/>
            <person name="Zhang X."/>
            <person name="Xiang M."/>
            <person name="Wang C."/>
            <person name="Li S."/>
            <person name="Che Y."/>
            <person name="Ortiz-Lopez F.J."/>
            <person name="Bills G.F."/>
            <person name="Liu X."/>
            <person name="An Z."/>
        </authorList>
    </citation>
    <scope>NUCLEOTIDE SEQUENCE [LARGE SCALE GENOMIC DNA]</scope>
    <source>
        <strain evidence="8">ATCC 20868 / MF5171</strain>
    </source>
</reference>
<evidence type="ECO:0000256" key="4">
    <source>
        <dbReference type="ARBA" id="ARBA00023136"/>
    </source>
</evidence>
<feature type="transmembrane region" description="Helical" evidence="6">
    <location>
        <begin position="586"/>
        <end position="608"/>
    </location>
</feature>
<dbReference type="OrthoDB" id="426293at2759"/>
<sequence>METAELLKKLNAERDAYLTTLEQLHDALRQAVTAGSIPSLAPTSTLLGSPTLAPSSPRAHRLPRLSVSNGDGISINPSQKTSFISGDASSDSEDDEALFVQDPLAKSSLSDEELRTHMVSYPWDEYSTAILKSCFTRTGRLKHGAVAGSTLFPPGQRPGEEGAHYSLYQVFDVGNDGTPLPLHGPNAAFKDVPKDQIVWRLIKDINMDDSRLRKAVGRITILREPSPIVFGAVHLAMSNVFDMDEIFKHLVLQETTTAYMMKRAYHKDPIKQKSFIFSFEFFTIIGDDCKPMSWQQSDREKDRPDGHIAITRCSSIVALALVGDPIKKLRNSARRAKTQYGYVYSPWSPWHVLNIECYPDWKSNTGSHDATKHYVNGPEAFLHTLLVEIKDAEKRFDEICQRIGKLITPPADFMFNGDLRDRLLFEDAAFTYSRRYFWAFQTLGTMNQSIKAIIDAYEDTFTDSVWSGQHPTLWPLSDDTSARNIYFKKRMASLRKDFTVEIKRLKNLISENDVMRKEIRDLRDNLFSGTSVLESRKSVEMAEITVNQGINIRLLTLVNIFFLPLTFVTSVFGMTNMSTEPHFWPFGVVLASVCLPCFLLVGSMNTYAGMRFWRNTAKTVSSYLHWKRRTRRIERSESLTSESEAEPDIVKRKGRPNKIEGTGRSMSAREGMIQRSGQFVTSPGLEPRQPRTPSPRRAISFAFATNLETRPRPPERTKTGDERLTDVKAPIPQGISVGNQELTDVKMPLPESEINQRTRPNDALHNDVGKPQASLWGRLKGKNNGKVVNKGSTV</sequence>
<feature type="region of interest" description="Disordered" evidence="5">
    <location>
        <begin position="774"/>
        <end position="794"/>
    </location>
</feature>
<evidence type="ECO:0000256" key="6">
    <source>
        <dbReference type="SAM" id="Phobius"/>
    </source>
</evidence>
<dbReference type="HOGENOM" id="CLU_015492_0_0_1"/>
<keyword evidence="8" id="KW-1185">Reference proteome</keyword>
<dbReference type="RefSeq" id="XP_008081741.1">
    <property type="nucleotide sequence ID" value="XM_008083550.1"/>
</dbReference>
<dbReference type="AlphaFoldDB" id="S3DHF8"/>
<feature type="region of interest" description="Disordered" evidence="5">
    <location>
        <begin position="39"/>
        <end position="96"/>
    </location>
</feature>
<evidence type="ECO:0000313" key="8">
    <source>
        <dbReference type="Proteomes" id="UP000016922"/>
    </source>
</evidence>
<dbReference type="GO" id="GO:0046873">
    <property type="term" value="F:metal ion transmembrane transporter activity"/>
    <property type="evidence" value="ECO:0007669"/>
    <property type="project" value="InterPro"/>
</dbReference>
<feature type="compositionally biased region" description="Low complexity" evidence="5">
    <location>
        <begin position="782"/>
        <end position="794"/>
    </location>
</feature>
<feature type="region of interest" description="Disordered" evidence="5">
    <location>
        <begin position="635"/>
        <end position="696"/>
    </location>
</feature>
<keyword evidence="3 6" id="KW-1133">Transmembrane helix</keyword>
<feature type="transmembrane region" description="Helical" evidence="6">
    <location>
        <begin position="554"/>
        <end position="574"/>
    </location>
</feature>
<gene>
    <name evidence="7" type="ORF">GLAREA_12769</name>
</gene>
<dbReference type="GeneID" id="19471809"/>
<dbReference type="eggNOG" id="ENOG502SJNH">
    <property type="taxonomic scope" value="Eukaryota"/>
</dbReference>
<keyword evidence="4 6" id="KW-0472">Membrane</keyword>
<dbReference type="KEGG" id="glz:GLAREA_12769"/>
<evidence type="ECO:0000256" key="5">
    <source>
        <dbReference type="SAM" id="MobiDB-lite"/>
    </source>
</evidence>
<dbReference type="InterPro" id="IPR002523">
    <property type="entry name" value="MgTranspt_CorA/ZnTranspt_ZntB"/>
</dbReference>
<feature type="compositionally biased region" description="Polar residues" evidence="5">
    <location>
        <begin position="66"/>
        <end position="84"/>
    </location>
</feature>
<keyword evidence="2 6" id="KW-0812">Transmembrane</keyword>
<dbReference type="GO" id="GO:0016020">
    <property type="term" value="C:membrane"/>
    <property type="evidence" value="ECO:0007669"/>
    <property type="project" value="UniProtKB-SubCell"/>
</dbReference>
<dbReference type="EMBL" id="KE145362">
    <property type="protein sequence ID" value="EPE31466.1"/>
    <property type="molecule type" value="Genomic_DNA"/>
</dbReference>
<organism evidence="7 8">
    <name type="scientific">Glarea lozoyensis (strain ATCC 20868 / MF5171)</name>
    <dbReference type="NCBI Taxonomy" id="1116229"/>
    <lineage>
        <taxon>Eukaryota</taxon>
        <taxon>Fungi</taxon>
        <taxon>Dikarya</taxon>
        <taxon>Ascomycota</taxon>
        <taxon>Pezizomycotina</taxon>
        <taxon>Leotiomycetes</taxon>
        <taxon>Helotiales</taxon>
        <taxon>Helotiaceae</taxon>
        <taxon>Glarea</taxon>
    </lineage>
</organism>
<name>S3DHF8_GLAL2</name>
<dbReference type="SUPFAM" id="SSF144083">
    <property type="entry name" value="Magnesium transport protein CorA, transmembrane region"/>
    <property type="match status" value="1"/>
</dbReference>
<dbReference type="OMA" id="DRSHYSH"/>
<accession>S3DHF8</accession>